<dbReference type="PANTHER" id="PTHR12128:SF66">
    <property type="entry name" value="4-HYDROXY-2-OXOGLUTARATE ALDOLASE, MITOCHONDRIAL"/>
    <property type="match status" value="1"/>
</dbReference>
<evidence type="ECO:0000256" key="4">
    <source>
        <dbReference type="PIRSR" id="PIRSR001365-2"/>
    </source>
</evidence>
<dbReference type="PIRSF" id="PIRSF001365">
    <property type="entry name" value="DHDPS"/>
    <property type="match status" value="1"/>
</dbReference>
<evidence type="ECO:0000313" key="7">
    <source>
        <dbReference type="Proteomes" id="UP000000321"/>
    </source>
</evidence>
<evidence type="ECO:0000256" key="2">
    <source>
        <dbReference type="ARBA" id="ARBA00023239"/>
    </source>
</evidence>
<dbReference type="HOGENOM" id="CLU_049343_4_0_5"/>
<reference evidence="6 7" key="1">
    <citation type="journal article" date="2008" name="Appl. Environ. Microbiol.">
        <title>Genomic insights into Mn(II) oxidation by the marine alphaproteobacterium Aurantimonas sp. strain SI85-9A1.</title>
        <authorList>
            <person name="Dick G.J."/>
            <person name="Podell S."/>
            <person name="Johnson H.A."/>
            <person name="Rivera-Espinoza Y."/>
            <person name="Bernier-Latmani R."/>
            <person name="McCarthy J.K."/>
            <person name="Torpey J.W."/>
            <person name="Clement B.G."/>
            <person name="Gaasterland T."/>
            <person name="Tebo B.M."/>
        </authorList>
    </citation>
    <scope>NUCLEOTIDE SEQUENCE [LARGE SCALE GENOMIC DNA]</scope>
    <source>
        <strain evidence="6 7">SI85-9A1</strain>
    </source>
</reference>
<evidence type="ECO:0000256" key="1">
    <source>
        <dbReference type="ARBA" id="ARBA00007592"/>
    </source>
</evidence>
<evidence type="ECO:0000313" key="6">
    <source>
        <dbReference type="EMBL" id="EAS48748.1"/>
    </source>
</evidence>
<feature type="compositionally biased region" description="Basic residues" evidence="5">
    <location>
        <begin position="9"/>
        <end position="22"/>
    </location>
</feature>
<dbReference type="PANTHER" id="PTHR12128">
    <property type="entry name" value="DIHYDRODIPICOLINATE SYNTHASE"/>
    <property type="match status" value="1"/>
</dbReference>
<dbReference type="SUPFAM" id="SSF51569">
    <property type="entry name" value="Aldolase"/>
    <property type="match status" value="1"/>
</dbReference>
<evidence type="ECO:0000256" key="5">
    <source>
        <dbReference type="SAM" id="MobiDB-lite"/>
    </source>
</evidence>
<comment type="similarity">
    <text evidence="1 3">Belongs to the DapA family.</text>
</comment>
<name>Q1YEZ7_AURMS</name>
<keyword evidence="7" id="KW-1185">Reference proteome</keyword>
<dbReference type="SMART" id="SM01130">
    <property type="entry name" value="DHDPS"/>
    <property type="match status" value="1"/>
</dbReference>
<dbReference type="EMBL" id="AAPJ01000007">
    <property type="protein sequence ID" value="EAS48748.1"/>
    <property type="molecule type" value="Genomic_DNA"/>
</dbReference>
<comment type="caution">
    <text evidence="6">The sequence shown here is derived from an EMBL/GenBank/DDBJ whole genome shotgun (WGS) entry which is preliminary data.</text>
</comment>
<feature type="binding site" evidence="4">
    <location>
        <position position="246"/>
    </location>
    <ligand>
        <name>pyruvate</name>
        <dbReference type="ChEBI" id="CHEBI:15361"/>
    </ligand>
</feature>
<dbReference type="InterPro" id="IPR013785">
    <property type="entry name" value="Aldolase_TIM"/>
</dbReference>
<dbReference type="Gene3D" id="3.20.20.70">
    <property type="entry name" value="Aldolase class I"/>
    <property type="match status" value="1"/>
</dbReference>
<sequence>MSGEIARRPVSRSRPAGRRQHSGRIITVPATMIDRDSRGVFIIAATPFTDDGALDLASTDTLVDFYLDAGVNGMTILGIMGESNKLTPEESRTFAKRVLDRIDGRIPVIVGASGAGIDNMKRSVDSVMEAGAAGVMIAPTPGPAVEDRIINYFGQVCEALGPDVPICFQDFPQTTGVPVSSATILTLTRNHKQIVMLKHEDSPGLAKITAVRSKSGTADTPRMSILCGNGGLYLPQELQRGADGAMTGFAYPEMLVEVVRRHHAGDVDGAEDLFDAYLPILRYEQQLVFGLAARKEVLRRRGAIASARVRAPGPKLSPADHTDIDRLMKRTETKLERLGHGS</sequence>
<dbReference type="BioCyc" id="AURANTIMONAS:SI859A1_03384-MONOMER"/>
<organism evidence="6 7">
    <name type="scientific">Aurantimonas manganoxydans (strain ATCC BAA-1229 / DSM 21871 / SI85-9A1)</name>
    <dbReference type="NCBI Taxonomy" id="287752"/>
    <lineage>
        <taxon>Bacteria</taxon>
        <taxon>Pseudomonadati</taxon>
        <taxon>Pseudomonadota</taxon>
        <taxon>Alphaproteobacteria</taxon>
        <taxon>Hyphomicrobiales</taxon>
        <taxon>Aurantimonadaceae</taxon>
        <taxon>Aurantimonas</taxon>
    </lineage>
</organism>
<dbReference type="GO" id="GO:0005829">
    <property type="term" value="C:cytosol"/>
    <property type="evidence" value="ECO:0007669"/>
    <property type="project" value="TreeGrafter"/>
</dbReference>
<proteinExistence type="inferred from homology"/>
<keyword evidence="2 3" id="KW-0456">Lyase</keyword>
<protein>
    <submittedName>
        <fullName evidence="6">Dihydrodipicolinate synthase</fullName>
    </submittedName>
</protein>
<dbReference type="InterPro" id="IPR002220">
    <property type="entry name" value="DapA-like"/>
</dbReference>
<dbReference type="Pfam" id="PF00701">
    <property type="entry name" value="DHDPS"/>
    <property type="match status" value="1"/>
</dbReference>
<dbReference type="Proteomes" id="UP000000321">
    <property type="component" value="Unassembled WGS sequence"/>
</dbReference>
<dbReference type="CDD" id="cd00408">
    <property type="entry name" value="DHDPS-like"/>
    <property type="match status" value="1"/>
</dbReference>
<gene>
    <name evidence="6" type="ORF">SI859A1_03384</name>
</gene>
<dbReference type="AlphaFoldDB" id="Q1YEZ7"/>
<accession>Q1YEZ7</accession>
<dbReference type="GO" id="GO:0008840">
    <property type="term" value="F:4-hydroxy-tetrahydrodipicolinate synthase activity"/>
    <property type="evidence" value="ECO:0007669"/>
    <property type="project" value="TreeGrafter"/>
</dbReference>
<feature type="region of interest" description="Disordered" evidence="5">
    <location>
        <begin position="1"/>
        <end position="23"/>
    </location>
</feature>
<evidence type="ECO:0000256" key="3">
    <source>
        <dbReference type="PIRNR" id="PIRNR001365"/>
    </source>
</evidence>